<dbReference type="PATRIC" id="fig|1698278.3.peg.199"/>
<reference evidence="6 7" key="1">
    <citation type="journal article" date="2016" name="Sci. Rep.">
        <title>Metabolic traits of an uncultured archaeal lineage -MSBL1- from brine pools of the Red Sea.</title>
        <authorList>
            <person name="Mwirichia R."/>
            <person name="Alam I."/>
            <person name="Rashid M."/>
            <person name="Vinu M."/>
            <person name="Ba-Alawi W."/>
            <person name="Anthony Kamau A."/>
            <person name="Kamanda Ngugi D."/>
            <person name="Goker M."/>
            <person name="Klenk H.P."/>
            <person name="Bajic V."/>
            <person name="Stingl U."/>
        </authorList>
    </citation>
    <scope>NUCLEOTIDE SEQUENCE [LARGE SCALE GENOMIC DNA]</scope>
    <source>
        <strain evidence="6">SCGC-AAA382A03</strain>
    </source>
</reference>
<feature type="transmembrane region" description="Helical" evidence="5">
    <location>
        <begin position="76"/>
        <end position="97"/>
    </location>
</feature>
<dbReference type="InterPro" id="IPR001898">
    <property type="entry name" value="SLC13A/DASS"/>
</dbReference>
<evidence type="ECO:0000256" key="5">
    <source>
        <dbReference type="SAM" id="Phobius"/>
    </source>
</evidence>
<dbReference type="GO" id="GO:1905039">
    <property type="term" value="P:carboxylic acid transmembrane transport"/>
    <property type="evidence" value="ECO:0007669"/>
    <property type="project" value="UniProtKB-ARBA"/>
</dbReference>
<dbReference type="PANTHER" id="PTHR10283">
    <property type="entry name" value="SOLUTE CARRIER FAMILY 13 MEMBER"/>
    <property type="match status" value="1"/>
</dbReference>
<dbReference type="CDD" id="cd01115">
    <property type="entry name" value="SLC13_permease"/>
    <property type="match status" value="1"/>
</dbReference>
<dbReference type="GO" id="GO:0008514">
    <property type="term" value="F:organic anion transmembrane transporter activity"/>
    <property type="evidence" value="ECO:0007669"/>
    <property type="project" value="UniProtKB-ARBA"/>
</dbReference>
<comment type="subcellular location">
    <subcellularLocation>
        <location evidence="1">Membrane</location>
        <topology evidence="1">Multi-pass membrane protein</topology>
    </subcellularLocation>
</comment>
<keyword evidence="7" id="KW-1185">Reference proteome</keyword>
<keyword evidence="4 5" id="KW-0472">Membrane</keyword>
<feature type="transmembrane region" description="Helical" evidence="5">
    <location>
        <begin position="373"/>
        <end position="396"/>
    </location>
</feature>
<evidence type="ECO:0000256" key="4">
    <source>
        <dbReference type="ARBA" id="ARBA00023136"/>
    </source>
</evidence>
<feature type="transmembrane region" description="Helical" evidence="5">
    <location>
        <begin position="303"/>
        <end position="320"/>
    </location>
</feature>
<evidence type="ECO:0008006" key="8">
    <source>
        <dbReference type="Google" id="ProtNLM"/>
    </source>
</evidence>
<dbReference type="Proteomes" id="UP000070549">
    <property type="component" value="Unassembled WGS sequence"/>
</dbReference>
<keyword evidence="3 5" id="KW-1133">Transmembrane helix</keyword>
<comment type="caution">
    <text evidence="6">The sequence shown here is derived from an EMBL/GenBank/DDBJ whole genome shotgun (WGS) entry which is preliminary data.</text>
</comment>
<feature type="transmembrane region" description="Helical" evidence="5">
    <location>
        <begin position="177"/>
        <end position="197"/>
    </location>
</feature>
<sequence>MRQKLGLISGIIVFIIILLIPVKIPTVEARRVLAITALMAIWWSTEALPIPAVSLLPIGLFPILGVMETGKVTVQYANHLIFLFMGGFLIAIAIQKWDLHKRIALYIIRYVGTEPKRIILGFMLATAFLSMWISNTATCMMMITVATALLTHIIELGKEKNISGVIFEKGKFNFSIALILGVAFAANIGGIGTLIGTPPNALLAAFVEENLSYSISFMQWMTIGIPIAVLLVPITWLYLVNIGSPVKLDKIPGGNELVNERVKELGPMNKGEKIVLIVFGITGFLWVSRSFIITPFFPYVTDSTIAIIMAISLFMIPVNLEEREFALDWEWGVQIPWEVLILLGGGFALAEGIETTGLGEWVAGLLGYLSNYSFIILLIGVVCLMLFLSQIASNTATTSMMLPILLPLAKTVGAEPLNLMVPATIAVSCVFMMPIGTPPNAIAYGTGYVTIPQMVKNGFGLELIIIPIIILLAYLLMFPLLGIYF</sequence>
<evidence type="ECO:0000313" key="7">
    <source>
        <dbReference type="Proteomes" id="UP000070549"/>
    </source>
</evidence>
<feature type="transmembrane region" description="Helical" evidence="5">
    <location>
        <begin position="417"/>
        <end position="435"/>
    </location>
</feature>
<feature type="transmembrane region" description="Helical" evidence="5">
    <location>
        <begin position="274"/>
        <end position="297"/>
    </location>
</feature>
<name>A0A133VH34_9EURY</name>
<dbReference type="NCBIfam" id="TIGR00785">
    <property type="entry name" value="dass"/>
    <property type="match status" value="1"/>
</dbReference>
<gene>
    <name evidence="6" type="ORF">AKJ49_00150</name>
</gene>
<evidence type="ECO:0000256" key="3">
    <source>
        <dbReference type="ARBA" id="ARBA00022989"/>
    </source>
</evidence>
<evidence type="ECO:0000313" key="6">
    <source>
        <dbReference type="EMBL" id="KXB05766.1"/>
    </source>
</evidence>
<feature type="transmembrane region" description="Helical" evidence="5">
    <location>
        <begin position="6"/>
        <end position="25"/>
    </location>
</feature>
<dbReference type="Pfam" id="PF00939">
    <property type="entry name" value="Na_sulph_symp"/>
    <property type="match status" value="1"/>
</dbReference>
<evidence type="ECO:0000256" key="2">
    <source>
        <dbReference type="ARBA" id="ARBA00022692"/>
    </source>
</evidence>
<evidence type="ECO:0000256" key="1">
    <source>
        <dbReference type="ARBA" id="ARBA00004141"/>
    </source>
</evidence>
<proteinExistence type="predicted"/>
<feature type="transmembrane region" description="Helical" evidence="5">
    <location>
        <begin position="32"/>
        <end position="56"/>
    </location>
</feature>
<accession>A0A133VH34</accession>
<organism evidence="6 7">
    <name type="scientific">candidate division MSBL1 archaeon SCGC-AAA382A03</name>
    <dbReference type="NCBI Taxonomy" id="1698278"/>
    <lineage>
        <taxon>Archaea</taxon>
        <taxon>Methanobacteriati</taxon>
        <taxon>Methanobacteriota</taxon>
        <taxon>candidate division MSBL1</taxon>
    </lineage>
</organism>
<dbReference type="EMBL" id="LHYC01000002">
    <property type="protein sequence ID" value="KXB05766.1"/>
    <property type="molecule type" value="Genomic_DNA"/>
</dbReference>
<dbReference type="GO" id="GO:0005886">
    <property type="term" value="C:plasma membrane"/>
    <property type="evidence" value="ECO:0007669"/>
    <property type="project" value="TreeGrafter"/>
</dbReference>
<protein>
    <recommendedName>
        <fullName evidence="8">Anion transporter</fullName>
    </recommendedName>
</protein>
<keyword evidence="2 5" id="KW-0812">Transmembrane</keyword>
<feature type="transmembrane region" description="Helical" evidence="5">
    <location>
        <begin position="140"/>
        <end position="157"/>
    </location>
</feature>
<feature type="transmembrane region" description="Helical" evidence="5">
    <location>
        <begin position="464"/>
        <end position="484"/>
    </location>
</feature>
<feature type="transmembrane region" description="Helical" evidence="5">
    <location>
        <begin position="217"/>
        <end position="240"/>
    </location>
</feature>
<dbReference type="PANTHER" id="PTHR10283:SF82">
    <property type="entry name" value="SOLUTE CARRIER FAMILY 13 MEMBER 2"/>
    <property type="match status" value="1"/>
</dbReference>
<dbReference type="AlphaFoldDB" id="A0A133VH34"/>